<dbReference type="RefSeq" id="WP_330127189.1">
    <property type="nucleotide sequence ID" value="NZ_JAUHLI010000001.1"/>
</dbReference>
<sequence>MPVVMESQLMSQSKNIRKLFKSLIQGFNILSFLNSKQSVMNRMDVIQDMIDALPPAERREAQSLLFSAKELAYRMDETGQEHYEAITLLLDAAAHCASHISAHDANTALIITKAKSR</sequence>
<gene>
    <name evidence="1" type="ORF">QWY20_01100</name>
</gene>
<name>A0ABU7J0U0_9GAMM</name>
<proteinExistence type="predicted"/>
<evidence type="ECO:0000313" key="2">
    <source>
        <dbReference type="Proteomes" id="UP001336314"/>
    </source>
</evidence>
<reference evidence="1 2" key="1">
    <citation type="submission" date="2023-07" db="EMBL/GenBank/DDBJ databases">
        <title>Alkalimonas sp., MEB108 novel, alkaliphilic bacterium isolated from Lonar Lake, India.</title>
        <authorList>
            <person name="Joshi A."/>
            <person name="Thite S."/>
        </authorList>
    </citation>
    <scope>NUCLEOTIDE SEQUENCE [LARGE SCALE GENOMIC DNA]</scope>
    <source>
        <strain evidence="1 2">MEB108</strain>
    </source>
</reference>
<organism evidence="1 2">
    <name type="scientific">Alkalimonas cellulosilytica</name>
    <dbReference type="NCBI Taxonomy" id="3058395"/>
    <lineage>
        <taxon>Bacteria</taxon>
        <taxon>Pseudomonadati</taxon>
        <taxon>Pseudomonadota</taxon>
        <taxon>Gammaproteobacteria</taxon>
        <taxon>Alkalimonas</taxon>
    </lineage>
</organism>
<protein>
    <submittedName>
        <fullName evidence="1">Uncharacterized protein</fullName>
    </submittedName>
</protein>
<dbReference type="EMBL" id="JAUHLI010000001">
    <property type="protein sequence ID" value="MEE2000034.1"/>
    <property type="molecule type" value="Genomic_DNA"/>
</dbReference>
<accession>A0ABU7J0U0</accession>
<comment type="caution">
    <text evidence="1">The sequence shown here is derived from an EMBL/GenBank/DDBJ whole genome shotgun (WGS) entry which is preliminary data.</text>
</comment>
<keyword evidence="2" id="KW-1185">Reference proteome</keyword>
<evidence type="ECO:0000313" key="1">
    <source>
        <dbReference type="EMBL" id="MEE2000034.1"/>
    </source>
</evidence>
<dbReference type="Proteomes" id="UP001336314">
    <property type="component" value="Unassembled WGS sequence"/>
</dbReference>